<feature type="region of interest" description="Disordered" evidence="1">
    <location>
        <begin position="2835"/>
        <end position="2854"/>
    </location>
</feature>
<feature type="compositionally biased region" description="Acidic residues" evidence="1">
    <location>
        <begin position="891"/>
        <end position="900"/>
    </location>
</feature>
<feature type="compositionally biased region" description="Basic and acidic residues" evidence="1">
    <location>
        <begin position="369"/>
        <end position="395"/>
    </location>
</feature>
<feature type="compositionally biased region" description="Low complexity" evidence="1">
    <location>
        <begin position="2906"/>
        <end position="2918"/>
    </location>
</feature>
<feature type="compositionally biased region" description="Polar residues" evidence="1">
    <location>
        <begin position="1826"/>
        <end position="1835"/>
    </location>
</feature>
<name>A0AAD9MRG0_9ANNE</name>
<feature type="compositionally biased region" description="Polar residues" evidence="1">
    <location>
        <begin position="2520"/>
        <end position="2547"/>
    </location>
</feature>
<feature type="region of interest" description="Disordered" evidence="1">
    <location>
        <begin position="1490"/>
        <end position="1608"/>
    </location>
</feature>
<feature type="region of interest" description="Disordered" evidence="1">
    <location>
        <begin position="1721"/>
        <end position="1744"/>
    </location>
</feature>
<feature type="region of interest" description="Disordered" evidence="1">
    <location>
        <begin position="2133"/>
        <end position="2203"/>
    </location>
</feature>
<feature type="region of interest" description="Disordered" evidence="1">
    <location>
        <begin position="1422"/>
        <end position="1469"/>
    </location>
</feature>
<feature type="region of interest" description="Disordered" evidence="1">
    <location>
        <begin position="2375"/>
        <end position="2420"/>
    </location>
</feature>
<feature type="compositionally biased region" description="Basic and acidic residues" evidence="1">
    <location>
        <begin position="2156"/>
        <end position="2173"/>
    </location>
</feature>
<feature type="region of interest" description="Disordered" evidence="1">
    <location>
        <begin position="1137"/>
        <end position="1158"/>
    </location>
</feature>
<feature type="compositionally biased region" description="Basic and acidic residues" evidence="1">
    <location>
        <begin position="1140"/>
        <end position="1149"/>
    </location>
</feature>
<feature type="compositionally biased region" description="Basic and acidic residues" evidence="1">
    <location>
        <begin position="2843"/>
        <end position="2852"/>
    </location>
</feature>
<feature type="compositionally biased region" description="Basic and acidic residues" evidence="1">
    <location>
        <begin position="1651"/>
        <end position="1662"/>
    </location>
</feature>
<dbReference type="EMBL" id="JAODUP010001157">
    <property type="protein sequence ID" value="KAK2141116.1"/>
    <property type="molecule type" value="Genomic_DNA"/>
</dbReference>
<reference evidence="2" key="1">
    <citation type="journal article" date="2023" name="Mol. Biol. Evol.">
        <title>Third-Generation Sequencing Reveals the Adaptive Role of the Epigenome in Three Deep-Sea Polychaetes.</title>
        <authorList>
            <person name="Perez M."/>
            <person name="Aroh O."/>
            <person name="Sun Y."/>
            <person name="Lan Y."/>
            <person name="Juniper S.K."/>
            <person name="Young C.R."/>
            <person name="Angers B."/>
            <person name="Qian P.Y."/>
        </authorList>
    </citation>
    <scope>NUCLEOTIDE SEQUENCE</scope>
    <source>
        <strain evidence="2">P08H-3</strain>
    </source>
</reference>
<feature type="compositionally biased region" description="Basic and acidic residues" evidence="1">
    <location>
        <begin position="1721"/>
        <end position="1735"/>
    </location>
</feature>
<dbReference type="Proteomes" id="UP001208570">
    <property type="component" value="Unassembled WGS sequence"/>
</dbReference>
<feature type="compositionally biased region" description="Polar residues" evidence="1">
    <location>
        <begin position="2086"/>
        <end position="2098"/>
    </location>
</feature>
<feature type="region of interest" description="Disordered" evidence="1">
    <location>
        <begin position="2073"/>
        <end position="2098"/>
    </location>
</feature>
<evidence type="ECO:0000313" key="2">
    <source>
        <dbReference type="EMBL" id="KAK2141116.1"/>
    </source>
</evidence>
<feature type="region of interest" description="Disordered" evidence="1">
    <location>
        <begin position="2481"/>
        <end position="2595"/>
    </location>
</feature>
<feature type="compositionally biased region" description="Polar residues" evidence="1">
    <location>
        <begin position="631"/>
        <end position="640"/>
    </location>
</feature>
<feature type="compositionally biased region" description="Basic and acidic residues" evidence="1">
    <location>
        <begin position="1525"/>
        <end position="1608"/>
    </location>
</feature>
<feature type="region of interest" description="Disordered" evidence="1">
    <location>
        <begin position="2933"/>
        <end position="2976"/>
    </location>
</feature>
<feature type="region of interest" description="Disordered" evidence="1">
    <location>
        <begin position="1"/>
        <end position="73"/>
    </location>
</feature>
<feature type="compositionally biased region" description="Basic and acidic residues" evidence="1">
    <location>
        <begin position="1898"/>
        <end position="1909"/>
    </location>
</feature>
<feature type="region of interest" description="Disordered" evidence="1">
    <location>
        <begin position="324"/>
        <end position="395"/>
    </location>
</feature>
<feature type="region of interest" description="Disordered" evidence="1">
    <location>
        <begin position="2865"/>
        <end position="2921"/>
    </location>
</feature>
<comment type="caution">
    <text evidence="2">The sequence shown here is derived from an EMBL/GenBank/DDBJ whole genome shotgun (WGS) entry which is preliminary data.</text>
</comment>
<feature type="compositionally biased region" description="Basic and acidic residues" evidence="1">
    <location>
        <begin position="346"/>
        <end position="356"/>
    </location>
</feature>
<feature type="compositionally biased region" description="Low complexity" evidence="1">
    <location>
        <begin position="799"/>
        <end position="811"/>
    </location>
</feature>
<feature type="region of interest" description="Disordered" evidence="1">
    <location>
        <begin position="2246"/>
        <end position="2284"/>
    </location>
</feature>
<feature type="compositionally biased region" description="Polar residues" evidence="1">
    <location>
        <begin position="2494"/>
        <end position="2511"/>
    </location>
</feature>
<gene>
    <name evidence="2" type="ORF">LSH36_1157g00001</name>
</gene>
<evidence type="ECO:0000313" key="3">
    <source>
        <dbReference type="Proteomes" id="UP001208570"/>
    </source>
</evidence>
<feature type="compositionally biased region" description="Basic and acidic residues" evidence="1">
    <location>
        <begin position="324"/>
        <end position="335"/>
    </location>
</feature>
<feature type="compositionally biased region" description="Basic and acidic residues" evidence="1">
    <location>
        <begin position="1757"/>
        <end position="1771"/>
    </location>
</feature>
<proteinExistence type="predicted"/>
<feature type="compositionally biased region" description="Basic and acidic residues" evidence="1">
    <location>
        <begin position="697"/>
        <end position="724"/>
    </location>
</feature>
<feature type="compositionally biased region" description="Acidic residues" evidence="1">
    <location>
        <begin position="1"/>
        <end position="16"/>
    </location>
</feature>
<feature type="compositionally biased region" description="Basic and acidic residues" evidence="1">
    <location>
        <begin position="1918"/>
        <end position="1928"/>
    </location>
</feature>
<accession>A0AAD9MRG0</accession>
<feature type="compositionally biased region" description="Basic and acidic residues" evidence="1">
    <location>
        <begin position="1458"/>
        <end position="1469"/>
    </location>
</feature>
<feature type="region of interest" description="Disordered" evidence="1">
    <location>
        <begin position="450"/>
        <end position="479"/>
    </location>
</feature>
<feature type="region of interest" description="Disordered" evidence="1">
    <location>
        <begin position="3041"/>
        <end position="3063"/>
    </location>
</feature>
<feature type="region of interest" description="Disordered" evidence="1">
    <location>
        <begin position="768"/>
        <end position="920"/>
    </location>
</feature>
<feature type="region of interest" description="Disordered" evidence="1">
    <location>
        <begin position="2672"/>
        <end position="2694"/>
    </location>
</feature>
<feature type="compositionally biased region" description="Polar residues" evidence="1">
    <location>
        <begin position="782"/>
        <end position="792"/>
    </location>
</feature>
<organism evidence="2 3">
    <name type="scientific">Paralvinella palmiformis</name>
    <dbReference type="NCBI Taxonomy" id="53620"/>
    <lineage>
        <taxon>Eukaryota</taxon>
        <taxon>Metazoa</taxon>
        <taxon>Spiralia</taxon>
        <taxon>Lophotrochozoa</taxon>
        <taxon>Annelida</taxon>
        <taxon>Polychaeta</taxon>
        <taxon>Sedentaria</taxon>
        <taxon>Canalipalpata</taxon>
        <taxon>Terebellida</taxon>
        <taxon>Terebelliformia</taxon>
        <taxon>Alvinellidae</taxon>
        <taxon>Paralvinella</taxon>
    </lineage>
</organism>
<feature type="compositionally biased region" description="Basic and acidic residues" evidence="1">
    <location>
        <begin position="579"/>
        <end position="607"/>
    </location>
</feature>
<evidence type="ECO:0000256" key="1">
    <source>
        <dbReference type="SAM" id="MobiDB-lite"/>
    </source>
</evidence>
<feature type="region of interest" description="Disordered" evidence="1">
    <location>
        <begin position="1628"/>
        <end position="1664"/>
    </location>
</feature>
<feature type="compositionally biased region" description="Polar residues" evidence="1">
    <location>
        <begin position="2135"/>
        <end position="2152"/>
    </location>
</feature>
<feature type="region of interest" description="Disordered" evidence="1">
    <location>
        <begin position="685"/>
        <end position="726"/>
    </location>
</feature>
<feature type="compositionally biased region" description="Basic and acidic residues" evidence="1">
    <location>
        <begin position="32"/>
        <end position="42"/>
    </location>
</feature>
<sequence length="3148" mass="347122">MRSEPSEEDQDVAEEMSADKTTKEAFSASAKDSFDLDLDKHSPLSHSPPEPISPSKEKALSEDISPVYGPPTDMKKMKIVVGLSPSEHIPEEPEFMSESIESITITEETEEEVVESDALVHSQEVTESVSIEKDIQTERDSLSVREGPLVVGESPVQELELHEDSSEVKLESTILPSEVELKSEKQELPVKSMDEIASVEGKDASYSRVDYLSFDNIAFAGMESIDDTQKRQQTEKLVDEEKTFVKGREKLEGQSTVVSEEIFEDALACQEGIATSYTDEQVHAEKVDDALLQQDSIERADDGALQMSEQVEEKDDVVDEHLIQADDESQTKHLEQCQSEDTTEELDTRFPSESVHEVVTTDESSGTIEVEKVDDFRTDSGEWEKLEGDKTPVDEKLIQEPHEEIEQAYEASVIETLLERCSHDVVTVPELTELQPVTAFRIGNIQYELDTEEEGETSDLAVLSDEPVSSEAGSSKADSKIMELEMDESLLKASFVTAQSSLEASVTQPDTQSQDDTDVLPDDKKVPDQESFEQSESSLDSEQLEEPYGEQKDELVAEMQVEIAASPIMQSELEVEESGIPKHTSDDDQTDMEKDFPASVETDEKISDLASIPSGSGKTVKKPDALPENIVKTSSSSDTSVEPTLLAATYDLDSGAISRVVAVYDISPDTVEKTLTVDNQPKAILSSPEDDVFESDPAGRRKSEMDAATERVEMSEKSVEEVERVSSPFELIEERDLEGYETYAAEIESQEQEVALSVSVAGVSAVPTVCESQRPDVLDYTPEQTVDRQSGPTEEESPTFEQSSPVSSSEPSDIRGPISPFETTPLPDLVQLQHEPCTVEQPLDVHVEEQELENDVPEHPYAHANGPTEVEYQPEIDDFEPHHEVAAPPYEEYEEEEEQPPDILQPSHEDEADDESYELDDHFLVEGQPSESERPLGEADATLAQKAEAQHITMVHEGVTCAEQRIAQESSPISEEAGEDISSTDDIISEVPLVKESVHDPCDSRTEPGICIRKDELEDRTESLIEDLPLPDVDRDSKMLASDHTLYELEMPTDEMSTSQQMREFSIEPERELFQSEDLPDDYPGQLIVRKTGKAALESDSAYEMFVGPAHLEFEDEEDGIIYDSTWGIEVGVPQPVPDLESKVSHEGSVDEPDETPEPELVALSESTLIDTSQADGLSSSNIIATVVGMSTDVAASTEMFDLPADADDTERPKSPIPDDDHMIVQAELQSDDDDEMVKTQAADFVHAVIEEAQAKVDEQDTVEQHVQDDLPASIEKGEFKETKEWKELEASIEDSIEKEIIAEIPQEHSSNEGTSVVEVLIDESASKAIETPELEQTDKGSKELIQEEIVVAESAAPVEGMMLSTCRRCIHPDVDTGDDMELAREMAAGRYRRFYSGDSIALLSLSGFSASDADAFSVLDSDQSSLPARDSPADSGYDGCDFQGREGQAQKMHSRSFHKEERHEHTKEKQFKRVEHFGDGRHDVQTVETKVEDKKDIIEEDESSETMTVRQAEADVAPESVAVGDREQEKILTEVTEKHQRSSRSEASDRNESIIVTTEKEDEKSGVKQTEKDEIYMTEGKEITGEREQLSTEETTKIGDSFLRTEEITAETSEIRGRLKQECEHDSMIGTETEDGKTAIHRHTQFQEEETYKEREEEGRGTDTVQMTMSITEAGEKELLVSTETYVKNKKTTEASQQQDAKETVTNVKQVGEEEILTEHVKGAHDESASKDETEFQFGESTELSTVDGVEDIVGIRDRDVADMSEDKSDVTPTGDRGPKGVCTGFSFEMDELASPTEEIADSSSVDSFATVVAVHQDDEDRLNEVSSMTSSFQGDLPAAYDDKDTTICLDVRDTEQDQELSESSSASSEKYDIIQRDELDEPSAVEHNASPVSSPEENKYDMERGDMEMGLPLATIREEEEPKDRGSSSSGSKVDITASDSSEKITVSPDGIPESPGILHGRFFSKSGEKDDVSVSSSLLEFESLETEIDKGSTESITLHTGFPPTSYGKSGEKDDASISSSLAEFERLEQVLSPSSSMDKFTPESRSGEGSSMSSLAEFEKLETIFKLESDESKYTSDEQLGPSDQGSYKSSTSSLAEFERLEAQVLLHQQLHAEAQKVVSMLESGALPVMSEQTSGGESHSGSQTGSTKDIAASEEHLSEPAVEKEPTEKSSPVEQRQDESPQYETGGKEQYPRYQDIVQIIREASENVQTFSADTNQQMSDNKVAPIPSDTAVTDSIIEDSAPSILVPAETTTTEVSDVDSQHEEDSLSKSGALDSDSLQDQDSVMMVSAESFELDGVSPEGCPEPDQAVVLMGRSMDSLQGFDLMQKSVDSLEMQELSLMHKSADSLSQSDLMDESFDSLNQLEVMEKSVDSLGQPDVMEKSSDSLGQPDVMEKSIDSLGQPDVMEKSIDSLGQPDVMEKSVDSLNQPDVMEKSVDSLSQPNVMEKSIDSLSQPYVMEKSVDSLGQPDVMEKSIDSLSQPDVMDKSIDSLSQPDVMTRSVDSLSQPDLMEKSIDSLNQPDVMTRSVDTSSQPDVMTRSVDSLGQPDVMTRSVDSLSQTDMMARSVDSLGQSDVMVESSDSLGEPCSMQRSVDSLGEPITLIRSPDSFTQMDLMQKSADSLGSQDAICESTDSLYTRKEMLVRSTDSLDLEQSVPSGDSMVRSVDSLEFDQSSPKLEKDTTTPSVGDQSEELLPARHRAALSLMEMSMESGAWSQTSSLFSSETLKSSIDMTDSGRDIMRMSLDSPDIDPKNLIEDIPPYKARSPIETELAVYEVHSVVDRKTTEIYRTTTESFTSSSSTLISSTDKEGNVVERSVDREGNFSDVTRDTAVVSSKTTPRKEAERRTTTYEPGVGRITFTMETRGPGTRQTVTDVSVVPERPQSLDRDQPVSTDREPADVRTSPQTTPSSDTSSYHSDTCYCAPVVSAASDDSTAGRLATPSSPVDRETRERDSTGPSQAAAMESSTDNESPLSVAAVLRKNFIPPRVDSVEDEEFREVDPQEHMDVLREGIPAHLAAVQMSPQYIDPRCIEEYEEWEEEPDEEGQQREDVDGACSKADQQWSTVISGDAEAEDDDDVQTTRVVMRKQIHKKTIVRDGKEETIVTEDTHIEQDNEGPSELRDSMQTVVDQFMEGQGEIRAPDQQ</sequence>
<feature type="region of interest" description="Disordered" evidence="1">
    <location>
        <begin position="500"/>
        <end position="640"/>
    </location>
</feature>
<feature type="region of interest" description="Disordered" evidence="1">
    <location>
        <begin position="1757"/>
        <end position="1783"/>
    </location>
</feature>
<feature type="region of interest" description="Disordered" evidence="1">
    <location>
        <begin position="1818"/>
        <end position="1972"/>
    </location>
</feature>
<protein>
    <submittedName>
        <fullName evidence="2">Uncharacterized protein</fullName>
    </submittedName>
</protein>
<feature type="region of interest" description="Disordered" evidence="1">
    <location>
        <begin position="1989"/>
        <end position="2059"/>
    </location>
</feature>
<feature type="compositionally biased region" description="Basic and acidic residues" evidence="1">
    <location>
        <begin position="1842"/>
        <end position="1857"/>
    </location>
</feature>
<feature type="compositionally biased region" description="Basic and acidic residues" evidence="1">
    <location>
        <begin position="2887"/>
        <end position="2903"/>
    </location>
</feature>
<feature type="compositionally biased region" description="Basic and acidic residues" evidence="1">
    <location>
        <begin position="2949"/>
        <end position="2958"/>
    </location>
</feature>
<keyword evidence="3" id="KW-1185">Reference proteome</keyword>
<feature type="compositionally biased region" description="Low complexity" evidence="1">
    <location>
        <begin position="532"/>
        <end position="541"/>
    </location>
</feature>